<dbReference type="Pfam" id="PF02378">
    <property type="entry name" value="PTS_EIIC"/>
    <property type="match status" value="1"/>
</dbReference>
<dbReference type="GO" id="GO:0008982">
    <property type="term" value="F:protein-N(PI)-phosphohistidine-sugar phosphotransferase activity"/>
    <property type="evidence" value="ECO:0007669"/>
    <property type="project" value="UniProtKB-UniRule"/>
</dbReference>
<name>A0A1K2H6J5_9LACT</name>
<dbReference type="EMBL" id="JXJT01000012">
    <property type="protein sequence ID" value="PCS02889.1"/>
    <property type="molecule type" value="Genomic_DNA"/>
</dbReference>
<dbReference type="NCBIfam" id="TIGR00410">
    <property type="entry name" value="lacE"/>
    <property type="match status" value="1"/>
</dbReference>
<keyword evidence="6 9" id="KW-1133">Transmembrane helix</keyword>
<feature type="transmembrane region" description="Helical" evidence="9">
    <location>
        <begin position="31"/>
        <end position="49"/>
    </location>
</feature>
<dbReference type="STRING" id="1122154.SAMN02746068_00539"/>
<feature type="transmembrane region" description="Helical" evidence="9">
    <location>
        <begin position="226"/>
        <end position="250"/>
    </location>
</feature>
<feature type="transmembrane region" description="Helical" evidence="9">
    <location>
        <begin position="294"/>
        <end position="316"/>
    </location>
</feature>
<feature type="domain" description="PTS EIIC type-3" evidence="10">
    <location>
        <begin position="8"/>
        <end position="422"/>
    </location>
</feature>
<feature type="transmembrane region" description="Helical" evidence="9">
    <location>
        <begin position="186"/>
        <end position="206"/>
    </location>
</feature>
<evidence type="ECO:0000256" key="6">
    <source>
        <dbReference type="ARBA" id="ARBA00022989"/>
    </source>
</evidence>
<feature type="transmembrane region" description="Helical" evidence="9">
    <location>
        <begin position="99"/>
        <end position="121"/>
    </location>
</feature>
<gene>
    <name evidence="11" type="ORF">RR45_GL000402</name>
    <name evidence="12" type="ORF">SAMN02746068_00539</name>
</gene>
<evidence type="ECO:0000313" key="13">
    <source>
        <dbReference type="Proteomes" id="UP000185655"/>
    </source>
</evidence>
<dbReference type="GO" id="GO:1901264">
    <property type="term" value="P:carbohydrate derivative transport"/>
    <property type="evidence" value="ECO:0007669"/>
    <property type="project" value="TreeGrafter"/>
</dbReference>
<feature type="transmembrane region" description="Helical" evidence="9">
    <location>
        <begin position="355"/>
        <end position="377"/>
    </location>
</feature>
<evidence type="ECO:0000256" key="8">
    <source>
        <dbReference type="PIRNR" id="PIRNR006351"/>
    </source>
</evidence>
<evidence type="ECO:0000256" key="4">
    <source>
        <dbReference type="ARBA" id="ARBA00022597"/>
    </source>
</evidence>
<comment type="function">
    <text evidence="8">The phosphoenolpyruvate-dependent sugar phosphotransferase system (PTS), a major carbohydrate active -transport system, catalyzes the phosphorylation of incoming sugar substrates concomitant with their translocation across the cell membrane.</text>
</comment>
<feature type="transmembrane region" description="Helical" evidence="9">
    <location>
        <begin position="69"/>
        <end position="87"/>
    </location>
</feature>
<reference evidence="11 14" key="1">
    <citation type="submission" date="2014-12" db="EMBL/GenBank/DDBJ databases">
        <title>Draft genome sequences of 10 type strains of Lactococcus.</title>
        <authorList>
            <person name="Sun Z."/>
            <person name="Zhong Z."/>
            <person name="Liu W."/>
            <person name="Zhang W."/>
            <person name="Zhang H."/>
        </authorList>
    </citation>
    <scope>NUCLEOTIDE SEQUENCE [LARGE SCALE GENOMIC DNA]</scope>
    <source>
        <strain evidence="11 14">DSM 22330</strain>
    </source>
</reference>
<evidence type="ECO:0000256" key="7">
    <source>
        <dbReference type="ARBA" id="ARBA00023136"/>
    </source>
</evidence>
<dbReference type="InterPro" id="IPR051088">
    <property type="entry name" value="PTS_Sugar-EIIC/EIIB"/>
</dbReference>
<organism evidence="12 13">
    <name type="scientific">Pseudolactococcus chungangensis CAU 28 = DSM 22330</name>
    <dbReference type="NCBI Taxonomy" id="1122154"/>
    <lineage>
        <taxon>Bacteria</taxon>
        <taxon>Bacillati</taxon>
        <taxon>Bacillota</taxon>
        <taxon>Bacilli</taxon>
        <taxon>Lactobacillales</taxon>
        <taxon>Streptococcaceae</taxon>
        <taxon>Pseudolactococcus</taxon>
    </lineage>
</organism>
<feature type="transmembrane region" description="Helical" evidence="9">
    <location>
        <begin position="328"/>
        <end position="348"/>
    </location>
</feature>
<keyword evidence="4 8" id="KW-0762">Sugar transport</keyword>
<keyword evidence="2 8" id="KW-0813">Transport</keyword>
<dbReference type="InterPro" id="IPR003352">
    <property type="entry name" value="PTS_EIIC"/>
</dbReference>
<dbReference type="PANTHER" id="PTHR33989:SF11">
    <property type="entry name" value="LICHENAN PERMEASE IIC COMPONENT"/>
    <property type="match status" value="1"/>
</dbReference>
<accession>A0A1K2H6J5</accession>
<dbReference type="Proteomes" id="UP000218979">
    <property type="component" value="Unassembled WGS sequence"/>
</dbReference>
<evidence type="ECO:0000259" key="10">
    <source>
        <dbReference type="PROSITE" id="PS51105"/>
    </source>
</evidence>
<evidence type="ECO:0000313" key="12">
    <source>
        <dbReference type="EMBL" id="SFZ72000.1"/>
    </source>
</evidence>
<feature type="transmembrane region" description="Helical" evidence="9">
    <location>
        <begin position="397"/>
        <end position="420"/>
    </location>
</feature>
<dbReference type="InterPro" id="IPR004796">
    <property type="entry name" value="PTS_IIC_cello"/>
</dbReference>
<keyword evidence="7 8" id="KW-0472">Membrane</keyword>
<sequence>MNGLITFLEQKVSPIAAKICGQRHMLAVRKGIISTLPLTLVGSFFVIFLNFPIPAVAEKLTPFLPILDIPYRFTVGILALYATFGIASSLAQSYKLDQLTAGIIAVMSFIVTSIAPARLWAEVSTTNLTNNKLEIVAAGRYLNIANLGAQSLFGAIVTALISVEIYRFMKVKNITIKMPEGVPPEVANSFIALFPAGACLILFWVIRHMLGFDINATLSNLLMPLQGFLAGNSLLGGLVTVFLICFFWILGIHGPAIMGPVIRPFWESSIADNMEAFSNHVAATEMPNIFTEMFLQWFVWIGGAGATLALVCLFLTSKSAYLKELGKIGFLPGLFNINEPIIFGAPIVMNPTLTIPFILSPMVMTVIAYLATITHLVPMTVSRTVFTVPSPIGAMMVTNWHIMAGVLVVINFLVSLVIYYPFFKVFEKEQIASELAEG</sequence>
<dbReference type="Proteomes" id="UP000185655">
    <property type="component" value="Unassembled WGS sequence"/>
</dbReference>
<dbReference type="OrthoDB" id="1550290at2"/>
<feature type="transmembrane region" description="Helical" evidence="9">
    <location>
        <begin position="141"/>
        <end position="166"/>
    </location>
</feature>
<evidence type="ECO:0000256" key="5">
    <source>
        <dbReference type="ARBA" id="ARBA00022692"/>
    </source>
</evidence>
<dbReference type="InterPro" id="IPR004501">
    <property type="entry name" value="PTS_EIIC_3"/>
</dbReference>
<dbReference type="RefSeq" id="WP_031366646.1">
    <property type="nucleotide sequence ID" value="NZ_FPKS01000002.1"/>
</dbReference>
<keyword evidence="14" id="KW-1185">Reference proteome</keyword>
<evidence type="ECO:0000313" key="14">
    <source>
        <dbReference type="Proteomes" id="UP000218979"/>
    </source>
</evidence>
<dbReference type="PIRSF" id="PIRSF006351">
    <property type="entry name" value="PTS_EIIC-Cellobiose"/>
    <property type="match status" value="1"/>
</dbReference>
<evidence type="ECO:0000256" key="1">
    <source>
        <dbReference type="ARBA" id="ARBA00004651"/>
    </source>
</evidence>
<dbReference type="PANTHER" id="PTHR33989">
    <property type="match status" value="1"/>
</dbReference>
<evidence type="ECO:0000256" key="9">
    <source>
        <dbReference type="SAM" id="Phobius"/>
    </source>
</evidence>
<dbReference type="GO" id="GO:0005886">
    <property type="term" value="C:plasma membrane"/>
    <property type="evidence" value="ECO:0007669"/>
    <property type="project" value="UniProtKB-SubCell"/>
</dbReference>
<protein>
    <recommendedName>
        <fullName evidence="8">Permease IIC component</fullName>
    </recommendedName>
</protein>
<dbReference type="EMBL" id="FPKS01000002">
    <property type="protein sequence ID" value="SFZ72000.1"/>
    <property type="molecule type" value="Genomic_DNA"/>
</dbReference>
<evidence type="ECO:0000256" key="2">
    <source>
        <dbReference type="ARBA" id="ARBA00022448"/>
    </source>
</evidence>
<reference evidence="12 13" key="2">
    <citation type="submission" date="2016-11" db="EMBL/GenBank/DDBJ databases">
        <authorList>
            <person name="Jaros S."/>
            <person name="Januszkiewicz K."/>
            <person name="Wedrychowicz H."/>
        </authorList>
    </citation>
    <scope>NUCLEOTIDE SEQUENCE [LARGE SCALE GENOMIC DNA]</scope>
    <source>
        <strain evidence="12 13">DSM 22330</strain>
    </source>
</reference>
<keyword evidence="5 9" id="KW-0812">Transmembrane</keyword>
<dbReference type="PROSITE" id="PS51105">
    <property type="entry name" value="PTS_EIIC_TYPE_3"/>
    <property type="match status" value="1"/>
</dbReference>
<evidence type="ECO:0000313" key="11">
    <source>
        <dbReference type="EMBL" id="PCS02889.1"/>
    </source>
</evidence>
<comment type="subcellular location">
    <subcellularLocation>
        <location evidence="1">Cell membrane</location>
        <topology evidence="1">Multi-pass membrane protein</topology>
    </subcellularLocation>
</comment>
<dbReference type="GO" id="GO:0009401">
    <property type="term" value="P:phosphoenolpyruvate-dependent sugar phosphotransferase system"/>
    <property type="evidence" value="ECO:0007669"/>
    <property type="project" value="InterPro"/>
</dbReference>
<keyword evidence="3 8" id="KW-1003">Cell membrane</keyword>
<proteinExistence type="predicted"/>
<evidence type="ECO:0000256" key="3">
    <source>
        <dbReference type="ARBA" id="ARBA00022475"/>
    </source>
</evidence>
<dbReference type="AlphaFoldDB" id="A0A1K2H6J5"/>